<evidence type="ECO:0000313" key="3">
    <source>
        <dbReference type="Proteomes" id="UP001412067"/>
    </source>
</evidence>
<evidence type="ECO:0000313" key="2">
    <source>
        <dbReference type="EMBL" id="KAK8964827.1"/>
    </source>
</evidence>
<reference evidence="2 3" key="1">
    <citation type="journal article" date="2022" name="Nat. Plants">
        <title>Genomes of leafy and leafless Platanthera orchids illuminate the evolution of mycoheterotrophy.</title>
        <authorList>
            <person name="Li M.H."/>
            <person name="Liu K.W."/>
            <person name="Li Z."/>
            <person name="Lu H.C."/>
            <person name="Ye Q.L."/>
            <person name="Zhang D."/>
            <person name="Wang J.Y."/>
            <person name="Li Y.F."/>
            <person name="Zhong Z.M."/>
            <person name="Liu X."/>
            <person name="Yu X."/>
            <person name="Liu D.K."/>
            <person name="Tu X.D."/>
            <person name="Liu B."/>
            <person name="Hao Y."/>
            <person name="Liao X.Y."/>
            <person name="Jiang Y.T."/>
            <person name="Sun W.H."/>
            <person name="Chen J."/>
            <person name="Chen Y.Q."/>
            <person name="Ai Y."/>
            <person name="Zhai J.W."/>
            <person name="Wu S.S."/>
            <person name="Zhou Z."/>
            <person name="Hsiao Y.Y."/>
            <person name="Wu W.L."/>
            <person name="Chen Y.Y."/>
            <person name="Lin Y.F."/>
            <person name="Hsu J.L."/>
            <person name="Li C.Y."/>
            <person name="Wang Z.W."/>
            <person name="Zhao X."/>
            <person name="Zhong W.Y."/>
            <person name="Ma X.K."/>
            <person name="Ma L."/>
            <person name="Huang J."/>
            <person name="Chen G.Z."/>
            <person name="Huang M.Z."/>
            <person name="Huang L."/>
            <person name="Peng D.H."/>
            <person name="Luo Y.B."/>
            <person name="Zou S.Q."/>
            <person name="Chen S.P."/>
            <person name="Lan S."/>
            <person name="Tsai W.C."/>
            <person name="Van de Peer Y."/>
            <person name="Liu Z.J."/>
        </authorList>
    </citation>
    <scope>NUCLEOTIDE SEQUENCE [LARGE SCALE GENOMIC DNA]</scope>
    <source>
        <strain evidence="2">Lor288</strain>
    </source>
</reference>
<protein>
    <submittedName>
        <fullName evidence="2">Uncharacterized protein</fullName>
    </submittedName>
</protein>
<keyword evidence="1" id="KW-0472">Membrane</keyword>
<organism evidence="2 3">
    <name type="scientific">Platanthera guangdongensis</name>
    <dbReference type="NCBI Taxonomy" id="2320717"/>
    <lineage>
        <taxon>Eukaryota</taxon>
        <taxon>Viridiplantae</taxon>
        <taxon>Streptophyta</taxon>
        <taxon>Embryophyta</taxon>
        <taxon>Tracheophyta</taxon>
        <taxon>Spermatophyta</taxon>
        <taxon>Magnoliopsida</taxon>
        <taxon>Liliopsida</taxon>
        <taxon>Asparagales</taxon>
        <taxon>Orchidaceae</taxon>
        <taxon>Orchidoideae</taxon>
        <taxon>Orchideae</taxon>
        <taxon>Orchidinae</taxon>
        <taxon>Platanthera</taxon>
    </lineage>
</organism>
<accession>A0ABR2ML40</accession>
<feature type="transmembrane region" description="Helical" evidence="1">
    <location>
        <begin position="16"/>
        <end position="45"/>
    </location>
</feature>
<dbReference type="EMBL" id="JBBWWR010000006">
    <property type="protein sequence ID" value="KAK8964827.1"/>
    <property type="molecule type" value="Genomic_DNA"/>
</dbReference>
<keyword evidence="1" id="KW-0812">Transmembrane</keyword>
<name>A0ABR2ML40_9ASPA</name>
<proteinExistence type="predicted"/>
<dbReference type="Proteomes" id="UP001412067">
    <property type="component" value="Unassembled WGS sequence"/>
</dbReference>
<evidence type="ECO:0000256" key="1">
    <source>
        <dbReference type="SAM" id="Phobius"/>
    </source>
</evidence>
<sequence>MPRPIPWRRPDHTSPLIWLVAIVCAILAVASIVAGVVIFAIYMIYQPKTRLRPIGLLGVEIAVTVAAENDNAKADASFSDARFALEFRGVEVAELRAGAVDVPKNSSYPWIMW</sequence>
<comment type="caution">
    <text evidence="2">The sequence shown here is derived from an EMBL/GenBank/DDBJ whole genome shotgun (WGS) entry which is preliminary data.</text>
</comment>
<keyword evidence="1" id="KW-1133">Transmembrane helix</keyword>
<keyword evidence="3" id="KW-1185">Reference proteome</keyword>
<gene>
    <name evidence="2" type="ORF">KSP40_PGU014715</name>
</gene>